<dbReference type="InterPro" id="IPR036390">
    <property type="entry name" value="WH_DNA-bd_sf"/>
</dbReference>
<proteinExistence type="predicted"/>
<name>A0ABP6XKK8_9ACTN</name>
<dbReference type="Gene3D" id="1.10.10.10">
    <property type="entry name" value="Winged helix-like DNA-binding domain superfamily/Winged helix DNA-binding domain"/>
    <property type="match status" value="1"/>
</dbReference>
<dbReference type="PANTHER" id="PTHR37318:SF1">
    <property type="entry name" value="BSL7504 PROTEIN"/>
    <property type="match status" value="1"/>
</dbReference>
<accession>A0ABP6XKK8</accession>
<protein>
    <submittedName>
        <fullName evidence="2">Transcriptional regulator</fullName>
    </submittedName>
</protein>
<dbReference type="Proteomes" id="UP001500767">
    <property type="component" value="Unassembled WGS sequence"/>
</dbReference>
<organism evidence="2 3">
    <name type="scientific">Microlunatus spumicola</name>
    <dbReference type="NCBI Taxonomy" id="81499"/>
    <lineage>
        <taxon>Bacteria</taxon>
        <taxon>Bacillati</taxon>
        <taxon>Actinomycetota</taxon>
        <taxon>Actinomycetes</taxon>
        <taxon>Propionibacteriales</taxon>
        <taxon>Propionibacteriaceae</taxon>
        <taxon>Microlunatus</taxon>
    </lineage>
</organism>
<dbReference type="RefSeq" id="WP_204910277.1">
    <property type="nucleotide sequence ID" value="NZ_BAAAYR010000003.1"/>
</dbReference>
<gene>
    <name evidence="2" type="ORF">GCM10022197_26130</name>
</gene>
<reference evidence="3" key="1">
    <citation type="journal article" date="2019" name="Int. J. Syst. Evol. Microbiol.">
        <title>The Global Catalogue of Microorganisms (GCM) 10K type strain sequencing project: providing services to taxonomists for standard genome sequencing and annotation.</title>
        <authorList>
            <consortium name="The Broad Institute Genomics Platform"/>
            <consortium name="The Broad Institute Genome Sequencing Center for Infectious Disease"/>
            <person name="Wu L."/>
            <person name="Ma J."/>
        </authorList>
    </citation>
    <scope>NUCLEOTIDE SEQUENCE [LARGE SCALE GENOMIC DNA]</scope>
    <source>
        <strain evidence="3">JCM 16540</strain>
    </source>
</reference>
<dbReference type="EMBL" id="BAAAYR010000003">
    <property type="protein sequence ID" value="GAA3568619.1"/>
    <property type="molecule type" value="Genomic_DNA"/>
</dbReference>
<dbReference type="InterPro" id="IPR027395">
    <property type="entry name" value="WH_DNA-bd_dom"/>
</dbReference>
<evidence type="ECO:0000259" key="1">
    <source>
        <dbReference type="Pfam" id="PF13601"/>
    </source>
</evidence>
<evidence type="ECO:0000313" key="3">
    <source>
        <dbReference type="Proteomes" id="UP001500767"/>
    </source>
</evidence>
<dbReference type="InterPro" id="IPR036388">
    <property type="entry name" value="WH-like_DNA-bd_sf"/>
</dbReference>
<dbReference type="Pfam" id="PF13601">
    <property type="entry name" value="HTH_34"/>
    <property type="match status" value="1"/>
</dbReference>
<keyword evidence="3" id="KW-1185">Reference proteome</keyword>
<sequence length="114" mass="11922">MTEPAVGAAAGTGARPDLDVDRLVHEPARLGILTVLSSVRSAEFLFLQSALGLSKGNLSSHLSRLEAGGLVEISKKFVGKKPQTSAALTPAGAEAVARYWAQLDRLRGLGRQDG</sequence>
<evidence type="ECO:0000313" key="2">
    <source>
        <dbReference type="EMBL" id="GAA3568619.1"/>
    </source>
</evidence>
<dbReference type="SUPFAM" id="SSF46785">
    <property type="entry name" value="Winged helix' DNA-binding domain"/>
    <property type="match status" value="1"/>
</dbReference>
<feature type="domain" description="Winged helix DNA-binding" evidence="1">
    <location>
        <begin position="29"/>
        <end position="106"/>
    </location>
</feature>
<dbReference type="PANTHER" id="PTHR37318">
    <property type="entry name" value="BSL7504 PROTEIN"/>
    <property type="match status" value="1"/>
</dbReference>
<comment type="caution">
    <text evidence="2">The sequence shown here is derived from an EMBL/GenBank/DDBJ whole genome shotgun (WGS) entry which is preliminary data.</text>
</comment>